<feature type="region of interest" description="Disordered" evidence="1">
    <location>
        <begin position="1"/>
        <end position="41"/>
    </location>
</feature>
<gene>
    <name evidence="2" type="ORF">SAMN04490220_8944</name>
</gene>
<reference evidence="3" key="1">
    <citation type="submission" date="2016-10" db="EMBL/GenBank/DDBJ databases">
        <authorList>
            <person name="Varghese N."/>
        </authorList>
    </citation>
    <scope>NUCLEOTIDE SEQUENCE [LARGE SCALE GENOMIC DNA]</scope>
    <source>
        <strain evidence="3">DSM 44719</strain>
    </source>
</reference>
<sequence>MRNFGRRQWIVTDGGGVTPYTSEGTPTHRQRPVPLTDPLPAIERPSTRIAVSLNR</sequence>
<evidence type="ECO:0000313" key="2">
    <source>
        <dbReference type="EMBL" id="SEE88141.1"/>
    </source>
</evidence>
<protein>
    <submittedName>
        <fullName evidence="2">Uncharacterized protein</fullName>
    </submittedName>
</protein>
<name>A0A1H5MHI8_RHOJO</name>
<dbReference type="EMBL" id="FNTL01000005">
    <property type="protein sequence ID" value="SEE88141.1"/>
    <property type="molecule type" value="Genomic_DNA"/>
</dbReference>
<proteinExistence type="predicted"/>
<organism evidence="2 3">
    <name type="scientific">Rhodococcus jostii</name>
    <dbReference type="NCBI Taxonomy" id="132919"/>
    <lineage>
        <taxon>Bacteria</taxon>
        <taxon>Bacillati</taxon>
        <taxon>Actinomycetota</taxon>
        <taxon>Actinomycetes</taxon>
        <taxon>Mycobacteriales</taxon>
        <taxon>Nocardiaceae</taxon>
        <taxon>Rhodococcus</taxon>
    </lineage>
</organism>
<accession>A0A1H5MHI8</accession>
<evidence type="ECO:0000313" key="3">
    <source>
        <dbReference type="Proteomes" id="UP000183407"/>
    </source>
</evidence>
<dbReference type="AlphaFoldDB" id="A0A1H5MHI8"/>
<dbReference type="Proteomes" id="UP000183407">
    <property type="component" value="Unassembled WGS sequence"/>
</dbReference>
<evidence type="ECO:0000256" key="1">
    <source>
        <dbReference type="SAM" id="MobiDB-lite"/>
    </source>
</evidence>